<dbReference type="FunFam" id="3.30.70.870:FF:000003">
    <property type="entry name" value="GTP-binding protein TypA"/>
    <property type="match status" value="1"/>
</dbReference>
<organism evidence="6 7">
    <name type="scientific">Candidatus Scalindua brodae</name>
    <dbReference type="NCBI Taxonomy" id="237368"/>
    <lineage>
        <taxon>Bacteria</taxon>
        <taxon>Pseudomonadati</taxon>
        <taxon>Planctomycetota</taxon>
        <taxon>Candidatus Brocadiia</taxon>
        <taxon>Candidatus Brocadiales</taxon>
        <taxon>Candidatus Scalinduaceae</taxon>
        <taxon>Candidatus Scalindua</taxon>
    </lineage>
</organism>
<dbReference type="FunFam" id="3.40.50.300:FF:000055">
    <property type="entry name" value="GTP-binding protein TypA"/>
    <property type="match status" value="1"/>
</dbReference>
<dbReference type="GO" id="GO:0000027">
    <property type="term" value="P:ribosomal large subunit assembly"/>
    <property type="evidence" value="ECO:0007669"/>
    <property type="project" value="UniProtKB-UniRule"/>
</dbReference>
<dbReference type="CDD" id="cd16263">
    <property type="entry name" value="BipA_III"/>
    <property type="match status" value="1"/>
</dbReference>
<dbReference type="InterPro" id="IPR000795">
    <property type="entry name" value="T_Tr_GTP-bd_dom"/>
</dbReference>
<dbReference type="GO" id="GO:0000049">
    <property type="term" value="F:tRNA binding"/>
    <property type="evidence" value="ECO:0007669"/>
    <property type="project" value="UniProtKB-KW"/>
</dbReference>
<dbReference type="Pfam" id="PF00009">
    <property type="entry name" value="GTP_EFTU"/>
    <property type="match status" value="1"/>
</dbReference>
<dbReference type="InterPro" id="IPR004161">
    <property type="entry name" value="EFTu-like_2"/>
</dbReference>
<dbReference type="EC" id="3.6.5.-" evidence="3"/>
<feature type="region of interest" description="Disordered" evidence="4">
    <location>
        <begin position="589"/>
        <end position="608"/>
    </location>
</feature>
<dbReference type="Pfam" id="PF21018">
    <property type="entry name" value="BipA_C"/>
    <property type="match status" value="1"/>
</dbReference>
<accession>A0A0B0EKE9</accession>
<comment type="subcellular location">
    <subcellularLocation>
        <location evidence="3">Cytoplasm</location>
    </subcellularLocation>
    <text evidence="3">Binds to ribosomes.</text>
</comment>
<dbReference type="HAMAP" id="MF_00849">
    <property type="entry name" value="BipA"/>
    <property type="match status" value="1"/>
</dbReference>
<dbReference type="Proteomes" id="UP000030652">
    <property type="component" value="Unassembled WGS sequence"/>
</dbReference>
<evidence type="ECO:0000259" key="5">
    <source>
        <dbReference type="PROSITE" id="PS51722"/>
    </source>
</evidence>
<dbReference type="GO" id="GO:0010467">
    <property type="term" value="P:gene expression"/>
    <property type="evidence" value="ECO:0007669"/>
    <property type="project" value="UniProtKB-ARBA"/>
</dbReference>
<dbReference type="PANTHER" id="PTHR42908">
    <property type="entry name" value="TRANSLATION ELONGATION FACTOR-RELATED"/>
    <property type="match status" value="1"/>
</dbReference>
<dbReference type="PANTHER" id="PTHR42908:SF8">
    <property type="entry name" value="TR-TYPE G DOMAIN-CONTAINING PROTEIN"/>
    <property type="match status" value="1"/>
</dbReference>
<gene>
    <name evidence="3" type="primary">bipA</name>
    <name evidence="6" type="ORF">SCABRO_01759</name>
</gene>
<dbReference type="Pfam" id="PF03144">
    <property type="entry name" value="GTP_EFTU_D2"/>
    <property type="match status" value="1"/>
</dbReference>
<dbReference type="Gene3D" id="2.40.30.10">
    <property type="entry name" value="Translation factors"/>
    <property type="match status" value="1"/>
</dbReference>
<keyword evidence="3" id="KW-0694">RNA-binding</keyword>
<dbReference type="Gene3D" id="3.30.70.870">
    <property type="entry name" value="Elongation Factor G (Translational Gtpase), domain 3"/>
    <property type="match status" value="1"/>
</dbReference>
<dbReference type="SUPFAM" id="SSF54980">
    <property type="entry name" value="EF-G C-terminal domain-like"/>
    <property type="match status" value="2"/>
</dbReference>
<proteinExistence type="inferred from homology"/>
<dbReference type="PATRIC" id="fig|237368.3.peg.1912"/>
<keyword evidence="3" id="KW-0820">tRNA-binding</keyword>
<dbReference type="Gene3D" id="3.40.50.300">
    <property type="entry name" value="P-loop containing nucleotide triphosphate hydrolases"/>
    <property type="match status" value="1"/>
</dbReference>
<comment type="subunit">
    <text evidence="3">Monomer.</text>
</comment>
<dbReference type="InterPro" id="IPR048876">
    <property type="entry name" value="BipA_C"/>
</dbReference>
<dbReference type="CDD" id="cd01891">
    <property type="entry name" value="TypA_BipA"/>
    <property type="match status" value="1"/>
</dbReference>
<sequence length="608" mass="68292">MQIKNIRNIAIIAHVDHGKTTLVDQMLKQTGVFRENQKVAERVMDSNDQEKERGITIVAKNFSIQYKDIKLNIIDTPGHTDFGGEVERTLKMAEGVLLLVDAYEGPMPQTRYVLQKALGYHLKPIVVINKIDRPEARPSDVLNEVFDLFVDLNADDDQLDFPVVYASARDGYAKREMDEKSTVLTPLLDAIIEHIPPPTTNPDEPFQMLIQAQDYNDYVGRIGIGKVVNGCVRAGSNVAWLKRNGEQAKAKVSEIFAFAGLERESIKEGIAGDIVAITGIENIEIGDTLADVSNPKPLPIITIDEPTLSMMFSVNDSPFAGQDGKYVTSRNLRERLYRELRSNVSLKVHDDKSRDSFHVSGRGLLHLSVLIESMRREGYELQVSKPKVIYKEINGKKAEPIEFLVIDVPKEFDGAVISLLGIRKGEMLNMRESNGRIHFEFKLPSRGLVGLRLRLLSSTQGTAIMYHNFHEYEYFKGAIPHRPVGVIVSMSNGDVMAYALDGLRDRGVMFVKPGDKVYEGMVVGEHCDQKDIAVNVCRAKKASNMRSATADKAIKLSPPRELTLEMALEYIEDDELIEITPKTFRIRKKQLSETDRKRKKTATHDTAK</sequence>
<dbReference type="GO" id="GO:0009409">
    <property type="term" value="P:response to cold"/>
    <property type="evidence" value="ECO:0007669"/>
    <property type="project" value="UniProtKB-ARBA"/>
</dbReference>
<dbReference type="InterPro" id="IPR035647">
    <property type="entry name" value="EFG_III/V"/>
</dbReference>
<comment type="similarity">
    <text evidence="3">Belongs to the TRAFAC class translation factor GTPase superfamily. Classic translation factor GTPase family. BipA subfamily.</text>
</comment>
<keyword evidence="1 3" id="KW-0342">GTP-binding</keyword>
<dbReference type="SUPFAM" id="SSF52540">
    <property type="entry name" value="P-loop containing nucleoside triphosphate hydrolases"/>
    <property type="match status" value="1"/>
</dbReference>
<dbReference type="InterPro" id="IPR005225">
    <property type="entry name" value="Small_GTP-bd"/>
</dbReference>
<dbReference type="InterPro" id="IPR009000">
    <property type="entry name" value="Transl_B-barrel_sf"/>
</dbReference>
<dbReference type="GO" id="GO:0005525">
    <property type="term" value="F:GTP binding"/>
    <property type="evidence" value="ECO:0007669"/>
    <property type="project" value="UniProtKB-UniRule"/>
</dbReference>
<dbReference type="GO" id="GO:0005829">
    <property type="term" value="C:cytosol"/>
    <property type="evidence" value="ECO:0007669"/>
    <property type="project" value="TreeGrafter"/>
</dbReference>
<dbReference type="PROSITE" id="PS51722">
    <property type="entry name" value="G_TR_2"/>
    <property type="match status" value="1"/>
</dbReference>
<keyword evidence="3" id="KW-0690">Ribosome biogenesis</keyword>
<feature type="binding site" evidence="3">
    <location>
        <begin position="129"/>
        <end position="132"/>
    </location>
    <ligand>
        <name>GTP</name>
        <dbReference type="ChEBI" id="CHEBI:37565"/>
    </ligand>
</feature>
<protein>
    <recommendedName>
        <fullName evidence="3">Large ribosomal subunit assembly factor BipA</fullName>
        <ecNumber evidence="3">3.6.5.-</ecNumber>
    </recommendedName>
    <alternativeName>
        <fullName evidence="3">GTP-binding protein BipA</fullName>
    </alternativeName>
</protein>
<evidence type="ECO:0000256" key="4">
    <source>
        <dbReference type="SAM" id="MobiDB-lite"/>
    </source>
</evidence>
<evidence type="ECO:0000313" key="7">
    <source>
        <dbReference type="Proteomes" id="UP000030652"/>
    </source>
</evidence>
<dbReference type="GO" id="GO:0003924">
    <property type="term" value="F:GTPase activity"/>
    <property type="evidence" value="ECO:0007669"/>
    <property type="project" value="UniProtKB-UniRule"/>
</dbReference>
<dbReference type="FunFam" id="3.30.70.240:FF:000002">
    <property type="entry name" value="GTP-binding protein TypA"/>
    <property type="match status" value="1"/>
</dbReference>
<dbReference type="AlphaFoldDB" id="A0A0B0EKE9"/>
<evidence type="ECO:0000313" key="6">
    <source>
        <dbReference type="EMBL" id="KHE92486.1"/>
    </source>
</evidence>
<dbReference type="eggNOG" id="COG1217">
    <property type="taxonomic scope" value="Bacteria"/>
</dbReference>
<dbReference type="FunFam" id="2.40.50.250:FF:000001">
    <property type="entry name" value="GTP-binding protein TypA"/>
    <property type="match status" value="1"/>
</dbReference>
<evidence type="ECO:0000256" key="1">
    <source>
        <dbReference type="ARBA" id="ARBA00023134"/>
    </source>
</evidence>
<dbReference type="Gene3D" id="2.40.50.250">
    <property type="entry name" value="bipa protein"/>
    <property type="match status" value="1"/>
</dbReference>
<dbReference type="Gene3D" id="3.30.70.240">
    <property type="match status" value="1"/>
</dbReference>
<comment type="catalytic activity">
    <reaction evidence="2 3">
        <text>GTP + H2O = GDP + phosphate + H(+)</text>
        <dbReference type="Rhea" id="RHEA:19669"/>
        <dbReference type="ChEBI" id="CHEBI:15377"/>
        <dbReference type="ChEBI" id="CHEBI:15378"/>
        <dbReference type="ChEBI" id="CHEBI:37565"/>
        <dbReference type="ChEBI" id="CHEBI:43474"/>
        <dbReference type="ChEBI" id="CHEBI:58189"/>
    </reaction>
</comment>
<dbReference type="PRINTS" id="PR00315">
    <property type="entry name" value="ELONGATNFCT"/>
</dbReference>
<reference evidence="6 7" key="1">
    <citation type="submission" date="2014-10" db="EMBL/GenBank/DDBJ databases">
        <title>Draft genome of anammox bacterium scalindua brodae, obtained using differential coverage binning of sequence data from two enrichment reactors.</title>
        <authorList>
            <person name="Speth D.R."/>
            <person name="Russ L."/>
            <person name="Kartal B."/>
            <person name="Op den Camp H.J."/>
            <person name="Dutilh B.E."/>
            <person name="Jetten M.S."/>
        </authorList>
    </citation>
    <scope>NUCLEOTIDE SEQUENCE [LARGE SCALE GENOMIC DNA]</scope>
    <source>
        <strain evidence="6">RU1</strain>
    </source>
</reference>
<comment type="caution">
    <text evidence="6">The sequence shown here is derived from an EMBL/GenBank/DDBJ whole genome shotgun (WGS) entry which is preliminary data.</text>
</comment>
<feature type="compositionally biased region" description="Basic and acidic residues" evidence="4">
    <location>
        <begin position="590"/>
        <end position="608"/>
    </location>
</feature>
<keyword evidence="3" id="KW-0699">rRNA-binding</keyword>
<keyword evidence="3" id="KW-0963">Cytoplasm</keyword>
<dbReference type="InterPro" id="IPR027417">
    <property type="entry name" value="P-loop_NTPase"/>
</dbReference>
<dbReference type="InterPro" id="IPR006298">
    <property type="entry name" value="BipA"/>
</dbReference>
<keyword evidence="3" id="KW-0378">Hydrolase</keyword>
<dbReference type="NCBIfam" id="TIGR00231">
    <property type="entry name" value="small_GTP"/>
    <property type="match status" value="1"/>
</dbReference>
<dbReference type="GO" id="GO:0019843">
    <property type="term" value="F:rRNA binding"/>
    <property type="evidence" value="ECO:0007669"/>
    <property type="project" value="UniProtKB-KW"/>
</dbReference>
<dbReference type="GO" id="GO:0043022">
    <property type="term" value="F:ribosome binding"/>
    <property type="evidence" value="ECO:0007669"/>
    <property type="project" value="UniProtKB-UniRule"/>
</dbReference>
<dbReference type="InterPro" id="IPR047042">
    <property type="entry name" value="BipA_II"/>
</dbReference>
<dbReference type="InterPro" id="IPR047041">
    <property type="entry name" value="BipA_GTP-bd_dom"/>
</dbReference>
<name>A0A0B0EKE9_9BACT</name>
<dbReference type="GO" id="GO:1990904">
    <property type="term" value="C:ribonucleoprotein complex"/>
    <property type="evidence" value="ECO:0007669"/>
    <property type="project" value="TreeGrafter"/>
</dbReference>
<dbReference type="Pfam" id="PF00679">
    <property type="entry name" value="EFG_C"/>
    <property type="match status" value="1"/>
</dbReference>
<dbReference type="PROSITE" id="PS00301">
    <property type="entry name" value="G_TR_1"/>
    <property type="match status" value="1"/>
</dbReference>
<dbReference type="NCBIfam" id="TIGR01394">
    <property type="entry name" value="TypA_BipA"/>
    <property type="match status" value="1"/>
</dbReference>
<evidence type="ECO:0000256" key="2">
    <source>
        <dbReference type="ARBA" id="ARBA00048548"/>
    </source>
</evidence>
<dbReference type="EMBL" id="JRYO01000125">
    <property type="protein sequence ID" value="KHE92486.1"/>
    <property type="molecule type" value="Genomic_DNA"/>
</dbReference>
<keyword evidence="3" id="KW-0547">Nucleotide-binding</keyword>
<dbReference type="InterPro" id="IPR031157">
    <property type="entry name" value="G_TR_CS"/>
</dbReference>
<dbReference type="CDD" id="cd03691">
    <property type="entry name" value="BipA_TypA_II"/>
    <property type="match status" value="1"/>
</dbReference>
<feature type="domain" description="Tr-type G" evidence="5">
    <location>
        <begin position="4"/>
        <end position="199"/>
    </location>
</feature>
<evidence type="ECO:0000256" key="3">
    <source>
        <dbReference type="HAMAP-Rule" id="MF_00849"/>
    </source>
</evidence>
<dbReference type="InterPro" id="IPR047043">
    <property type="entry name" value="BipA_III"/>
</dbReference>
<dbReference type="SUPFAM" id="SSF50447">
    <property type="entry name" value="Translation proteins"/>
    <property type="match status" value="1"/>
</dbReference>
<feature type="binding site" evidence="3">
    <location>
        <begin position="16"/>
        <end position="21"/>
    </location>
    <ligand>
        <name>GTP</name>
        <dbReference type="ChEBI" id="CHEBI:37565"/>
    </ligand>
</feature>
<dbReference type="FunFam" id="2.40.30.10:FF:000016">
    <property type="entry name" value="GTP-binding protein TypA"/>
    <property type="match status" value="1"/>
</dbReference>
<dbReference type="InterPro" id="IPR000640">
    <property type="entry name" value="EFG_V-like"/>
</dbReference>
<comment type="function">
    <text evidence="3">A 50S ribosomal subunit assembly protein with GTPase activity, required for 50S subunit assembly at low temperatures, may also play a role in translation. Binds GTP and analogs. Binds the 70S ribosome between the 30S and 50S subunits, in a similar position as ribosome-bound EF-G; it contacts a number of ribosomal proteins, both rRNAs and the A-site tRNA.</text>
</comment>
<dbReference type="InterPro" id="IPR042116">
    <property type="entry name" value="TypA/BipA_C"/>
</dbReference>